<feature type="transmembrane region" description="Helical" evidence="7">
    <location>
        <begin position="342"/>
        <end position="363"/>
    </location>
</feature>
<dbReference type="InterPro" id="IPR050250">
    <property type="entry name" value="Macrolide_Exporter_MacB"/>
</dbReference>
<dbReference type="OrthoDB" id="5940432at2"/>
<comment type="caution">
    <text evidence="10">The sequence shown here is derived from an EMBL/GenBank/DDBJ whole genome shotgun (WGS) entry which is preliminary data.</text>
</comment>
<dbReference type="GO" id="GO:0005886">
    <property type="term" value="C:plasma membrane"/>
    <property type="evidence" value="ECO:0007669"/>
    <property type="project" value="UniProtKB-SubCell"/>
</dbReference>
<keyword evidence="11" id="KW-1185">Reference proteome</keyword>
<evidence type="ECO:0000256" key="6">
    <source>
        <dbReference type="ARBA" id="ARBA00038076"/>
    </source>
</evidence>
<organism evidence="10 11">
    <name type="scientific">Metallibacterium scheffleri</name>
    <dbReference type="NCBI Taxonomy" id="993689"/>
    <lineage>
        <taxon>Bacteria</taxon>
        <taxon>Pseudomonadati</taxon>
        <taxon>Pseudomonadota</taxon>
        <taxon>Gammaproteobacteria</taxon>
        <taxon>Lysobacterales</taxon>
        <taxon>Rhodanobacteraceae</taxon>
        <taxon>Metallibacterium</taxon>
    </lineage>
</organism>
<evidence type="ECO:0000313" key="10">
    <source>
        <dbReference type="EMBL" id="THD12174.1"/>
    </source>
</evidence>
<evidence type="ECO:0000256" key="1">
    <source>
        <dbReference type="ARBA" id="ARBA00004651"/>
    </source>
</evidence>
<dbReference type="PANTHER" id="PTHR30572">
    <property type="entry name" value="MEMBRANE COMPONENT OF TRANSPORTER-RELATED"/>
    <property type="match status" value="1"/>
</dbReference>
<gene>
    <name evidence="10" type="ORF">B1806_01085</name>
</gene>
<evidence type="ECO:0000259" key="9">
    <source>
        <dbReference type="Pfam" id="PF12704"/>
    </source>
</evidence>
<feature type="domain" description="ABC3 transporter permease C-terminal" evidence="8">
    <location>
        <begin position="293"/>
        <end position="404"/>
    </location>
</feature>
<evidence type="ECO:0008006" key="12">
    <source>
        <dbReference type="Google" id="ProtNLM"/>
    </source>
</evidence>
<dbReference type="RefSeq" id="WP_081129729.1">
    <property type="nucleotide sequence ID" value="NZ_LDOS01000002.1"/>
</dbReference>
<evidence type="ECO:0000256" key="5">
    <source>
        <dbReference type="ARBA" id="ARBA00023136"/>
    </source>
</evidence>
<feature type="transmembrane region" description="Helical" evidence="7">
    <location>
        <begin position="375"/>
        <end position="393"/>
    </location>
</feature>
<evidence type="ECO:0000256" key="7">
    <source>
        <dbReference type="SAM" id="Phobius"/>
    </source>
</evidence>
<feature type="domain" description="MacB-like periplasmic core" evidence="9">
    <location>
        <begin position="70"/>
        <end position="223"/>
    </location>
</feature>
<keyword evidence="5 7" id="KW-0472">Membrane</keyword>
<evidence type="ECO:0000259" key="8">
    <source>
        <dbReference type="Pfam" id="PF02687"/>
    </source>
</evidence>
<dbReference type="InterPro" id="IPR003838">
    <property type="entry name" value="ABC3_permease_C"/>
</dbReference>
<dbReference type="PANTHER" id="PTHR30572:SF4">
    <property type="entry name" value="ABC TRANSPORTER PERMEASE YTRF"/>
    <property type="match status" value="1"/>
</dbReference>
<dbReference type="Pfam" id="PF12704">
    <property type="entry name" value="MacB_PCD"/>
    <property type="match status" value="1"/>
</dbReference>
<evidence type="ECO:0000313" key="11">
    <source>
        <dbReference type="Proteomes" id="UP000307749"/>
    </source>
</evidence>
<dbReference type="Pfam" id="PF02687">
    <property type="entry name" value="FtsX"/>
    <property type="match status" value="1"/>
</dbReference>
<keyword evidence="3 7" id="KW-0812">Transmembrane</keyword>
<sequence length="411" mass="43989">MQPMLRTFRRHRLMPALVVMQIALATAILCNTLALLQQRLAPLLMPDGVAARQLILVSQIASQAAPWTGAQVRAGEDALRAIPGIVAVTSGVNLPMLTSVRITGNVSNASGKRTVNSAAMIGDDLVPTLGAHIVAGRDFRASELVHAAAQNAMGMQSSAPVILTRSLARHLFPHQNPLGQSVRIGQNHPYDHVVVGVLNHLVRSDISAKTQADAGNVMLLPARVSGMPFIQYAVRSRIGAQASVLKAIPAVIDRAFPADMRMSGLKPKVQTFEHARDAVFNSRRAAAWLLSSVTLVVLIVTLIGIMGLTGFWVQQRTRQIGVRRALGARRVDILRYFQTENFLLATAGIALGCAAAIGINVWLMAHYAVPRLPIVYLPIGAVALWLLGQLAVLGPALRAARVPPTTAMRAA</sequence>
<evidence type="ECO:0000256" key="3">
    <source>
        <dbReference type="ARBA" id="ARBA00022692"/>
    </source>
</evidence>
<proteinExistence type="inferred from homology"/>
<dbReference type="InterPro" id="IPR025857">
    <property type="entry name" value="MacB_PCD"/>
</dbReference>
<reference evidence="10 11" key="1">
    <citation type="submission" date="2017-02" db="EMBL/GenBank/DDBJ databases">
        <title>Whole genome sequencing of Metallibacterium scheffleri DSM 24874 (T).</title>
        <authorList>
            <person name="Kumar S."/>
            <person name="Patil P."/>
            <person name="Patil P.B."/>
        </authorList>
    </citation>
    <scope>NUCLEOTIDE SEQUENCE [LARGE SCALE GENOMIC DNA]</scope>
    <source>
        <strain evidence="10 11">DSM 24874</strain>
    </source>
</reference>
<dbReference type="AlphaFoldDB" id="A0A4S3KV36"/>
<feature type="transmembrane region" description="Helical" evidence="7">
    <location>
        <begin position="286"/>
        <end position="313"/>
    </location>
</feature>
<dbReference type="STRING" id="993689.GCA_002077135_03299"/>
<accession>A0A4S3KV36</accession>
<evidence type="ECO:0000256" key="4">
    <source>
        <dbReference type="ARBA" id="ARBA00022989"/>
    </source>
</evidence>
<protein>
    <recommendedName>
        <fullName evidence="12">ABC transporter permease</fullName>
    </recommendedName>
</protein>
<keyword evidence="2" id="KW-1003">Cell membrane</keyword>
<dbReference type="GO" id="GO:0022857">
    <property type="term" value="F:transmembrane transporter activity"/>
    <property type="evidence" value="ECO:0007669"/>
    <property type="project" value="TreeGrafter"/>
</dbReference>
<name>A0A4S3KV36_9GAMM</name>
<dbReference type="EMBL" id="MWQO01000003">
    <property type="protein sequence ID" value="THD12174.1"/>
    <property type="molecule type" value="Genomic_DNA"/>
</dbReference>
<keyword evidence="4 7" id="KW-1133">Transmembrane helix</keyword>
<evidence type="ECO:0000256" key="2">
    <source>
        <dbReference type="ARBA" id="ARBA00022475"/>
    </source>
</evidence>
<comment type="subcellular location">
    <subcellularLocation>
        <location evidence="1">Cell membrane</location>
        <topology evidence="1">Multi-pass membrane protein</topology>
    </subcellularLocation>
</comment>
<dbReference type="Proteomes" id="UP000307749">
    <property type="component" value="Unassembled WGS sequence"/>
</dbReference>
<comment type="similarity">
    <text evidence="6">Belongs to the ABC-4 integral membrane protein family.</text>
</comment>